<organism evidence="1">
    <name type="scientific">marine metagenome</name>
    <dbReference type="NCBI Taxonomy" id="408172"/>
    <lineage>
        <taxon>unclassified sequences</taxon>
        <taxon>metagenomes</taxon>
        <taxon>ecological metagenomes</taxon>
    </lineage>
</organism>
<feature type="non-terminal residue" evidence="1">
    <location>
        <position position="86"/>
    </location>
</feature>
<dbReference type="Gene3D" id="3.40.50.720">
    <property type="entry name" value="NAD(P)-binding Rossmann-like Domain"/>
    <property type="match status" value="1"/>
</dbReference>
<protein>
    <recommendedName>
        <fullName evidence="2">D-isomer specific 2-hydroxyacid dehydrogenase catalytic domain-containing protein</fullName>
    </recommendedName>
</protein>
<dbReference type="EMBL" id="UINC01014194">
    <property type="protein sequence ID" value="SVA60741.1"/>
    <property type="molecule type" value="Genomic_DNA"/>
</dbReference>
<reference evidence="1" key="1">
    <citation type="submission" date="2018-05" db="EMBL/GenBank/DDBJ databases">
        <authorList>
            <person name="Lanie J.A."/>
            <person name="Ng W.-L."/>
            <person name="Kazmierczak K.M."/>
            <person name="Andrzejewski T.M."/>
            <person name="Davidsen T.M."/>
            <person name="Wayne K.J."/>
            <person name="Tettelin H."/>
            <person name="Glass J.I."/>
            <person name="Rusch D."/>
            <person name="Podicherti R."/>
            <person name="Tsui H.-C.T."/>
            <person name="Winkler M.E."/>
        </authorList>
    </citation>
    <scope>NUCLEOTIDE SEQUENCE</scope>
</reference>
<name>A0A381X8D2_9ZZZZ</name>
<sequence length="86" mass="9521">VKVVVTSLFGDGFEQSLKKEFPDLDLVFVSSEEDQAREIKDANVFMGAPSRDVFIQADHLQWLHCPGTGIDTLTPITELVDSDVVL</sequence>
<feature type="non-terminal residue" evidence="1">
    <location>
        <position position="1"/>
    </location>
</feature>
<gene>
    <name evidence="1" type="ORF">METZ01_LOCUS113595</name>
</gene>
<dbReference type="AlphaFoldDB" id="A0A381X8D2"/>
<accession>A0A381X8D2</accession>
<evidence type="ECO:0008006" key="2">
    <source>
        <dbReference type="Google" id="ProtNLM"/>
    </source>
</evidence>
<proteinExistence type="predicted"/>
<evidence type="ECO:0000313" key="1">
    <source>
        <dbReference type="EMBL" id="SVA60741.1"/>
    </source>
</evidence>